<dbReference type="EMBL" id="JAMYWD010000005">
    <property type="protein sequence ID" value="KAJ4970702.1"/>
    <property type="molecule type" value="Genomic_DNA"/>
</dbReference>
<dbReference type="AlphaFoldDB" id="A0A9Q0KHM4"/>
<dbReference type="InterPro" id="IPR036188">
    <property type="entry name" value="FAD/NAD-bd_sf"/>
</dbReference>
<evidence type="ECO:0000256" key="3">
    <source>
        <dbReference type="ARBA" id="ARBA00022827"/>
    </source>
</evidence>
<comment type="similarity">
    <text evidence="1">Belongs to the GMC oxidoreductase family.</text>
</comment>
<dbReference type="SUPFAM" id="SSF51905">
    <property type="entry name" value="FAD/NAD(P)-binding domain"/>
    <property type="match status" value="1"/>
</dbReference>
<comment type="caution">
    <text evidence="5">The sequence shown here is derived from an EMBL/GenBank/DDBJ whole genome shotgun (WGS) entry which is preliminary data.</text>
</comment>
<dbReference type="Proteomes" id="UP001141806">
    <property type="component" value="Unassembled WGS sequence"/>
</dbReference>
<proteinExistence type="inferred from homology"/>
<dbReference type="OrthoDB" id="269227at2759"/>
<protein>
    <submittedName>
        <fullName evidence="5">Uncharacterized protein</fullName>
    </submittedName>
</protein>
<keyword evidence="4" id="KW-0560">Oxidoreductase</keyword>
<evidence type="ECO:0000256" key="2">
    <source>
        <dbReference type="ARBA" id="ARBA00022630"/>
    </source>
</evidence>
<evidence type="ECO:0000256" key="4">
    <source>
        <dbReference type="ARBA" id="ARBA00023002"/>
    </source>
</evidence>
<evidence type="ECO:0000313" key="6">
    <source>
        <dbReference type="Proteomes" id="UP001141806"/>
    </source>
</evidence>
<dbReference type="PANTHER" id="PTHR46056">
    <property type="entry name" value="LONG-CHAIN-ALCOHOL OXIDASE"/>
    <property type="match status" value="1"/>
</dbReference>
<reference evidence="5" key="1">
    <citation type="journal article" date="2023" name="Plant J.">
        <title>The genome of the king protea, Protea cynaroides.</title>
        <authorList>
            <person name="Chang J."/>
            <person name="Duong T.A."/>
            <person name="Schoeman C."/>
            <person name="Ma X."/>
            <person name="Roodt D."/>
            <person name="Barker N."/>
            <person name="Li Z."/>
            <person name="Van de Peer Y."/>
            <person name="Mizrachi E."/>
        </authorList>
    </citation>
    <scope>NUCLEOTIDE SEQUENCE</scope>
    <source>
        <tissue evidence="5">Young leaves</tissue>
    </source>
</reference>
<evidence type="ECO:0000256" key="1">
    <source>
        <dbReference type="ARBA" id="ARBA00010790"/>
    </source>
</evidence>
<keyword evidence="2" id="KW-0285">Flavoprotein</keyword>
<keyword evidence="3" id="KW-0274">FAD</keyword>
<dbReference type="GO" id="GO:0016491">
    <property type="term" value="F:oxidoreductase activity"/>
    <property type="evidence" value="ECO:0007669"/>
    <property type="project" value="UniProtKB-KW"/>
</dbReference>
<evidence type="ECO:0000313" key="5">
    <source>
        <dbReference type="EMBL" id="KAJ4970702.1"/>
    </source>
</evidence>
<accession>A0A9Q0KHM4</accession>
<organism evidence="5 6">
    <name type="scientific">Protea cynaroides</name>
    <dbReference type="NCBI Taxonomy" id="273540"/>
    <lineage>
        <taxon>Eukaryota</taxon>
        <taxon>Viridiplantae</taxon>
        <taxon>Streptophyta</taxon>
        <taxon>Embryophyta</taxon>
        <taxon>Tracheophyta</taxon>
        <taxon>Spermatophyta</taxon>
        <taxon>Magnoliopsida</taxon>
        <taxon>Proteales</taxon>
        <taxon>Proteaceae</taxon>
        <taxon>Protea</taxon>
    </lineage>
</organism>
<keyword evidence="6" id="KW-1185">Reference proteome</keyword>
<dbReference type="Gene3D" id="3.50.50.60">
    <property type="entry name" value="FAD/NAD(P)-binding domain"/>
    <property type="match status" value="1"/>
</dbReference>
<sequence>MSLQNREVVMKNWSTTRFLVPHISVYQNRLPLHLLLGLMKNQKTQLGMQWDTIKRPKGLKVIEDPQQNLYNIECDVVIVGAGCSGGFAGGVLVSAGEKIIVLDKGNYFVPEDYSSLEDPSLDQK</sequence>
<name>A0A9Q0KHM4_9MAGN</name>
<gene>
    <name evidence="5" type="ORF">NE237_003801</name>
</gene>
<dbReference type="PANTHER" id="PTHR46056:SF12">
    <property type="entry name" value="LONG-CHAIN-ALCOHOL OXIDASE"/>
    <property type="match status" value="1"/>
</dbReference>